<evidence type="ECO:0000313" key="6">
    <source>
        <dbReference type="EMBL" id="QDQ43299.1"/>
    </source>
</evidence>
<evidence type="ECO:0000256" key="3">
    <source>
        <dbReference type="ARBA" id="ARBA00023014"/>
    </source>
</evidence>
<gene>
    <name evidence="5" type="ORF">A946_06215</name>
    <name evidence="6" type="ORF">kam1_2091</name>
</gene>
<evidence type="ECO:0000259" key="4">
    <source>
        <dbReference type="PROSITE" id="PS51379"/>
    </source>
</evidence>
<dbReference type="STRING" id="1202785.A946_06215"/>
<accession>A0A0C1UQ02</accession>
<dbReference type="EMBL" id="CP037899">
    <property type="protein sequence ID" value="QDQ43299.1"/>
    <property type="molecule type" value="Genomic_DNA"/>
</dbReference>
<dbReference type="RefSeq" id="WP_039721449.1">
    <property type="nucleotide sequence ID" value="NZ_CP037899.1"/>
</dbReference>
<name>A0A0C1UQ02_9BACT</name>
<dbReference type="PROSITE" id="PS51379">
    <property type="entry name" value="4FE4S_FER_2"/>
    <property type="match status" value="2"/>
</dbReference>
<dbReference type="GO" id="GO:0046872">
    <property type="term" value="F:metal ion binding"/>
    <property type="evidence" value="ECO:0007669"/>
    <property type="project" value="UniProtKB-KW"/>
</dbReference>
<dbReference type="Proteomes" id="UP000031594">
    <property type="component" value="Unassembled WGS sequence"/>
</dbReference>
<dbReference type="KEGG" id="mkc:kam1_2091"/>
<keyword evidence="3" id="KW-0411">Iron-sulfur</keyword>
<feature type="domain" description="4Fe-4S ferredoxin-type" evidence="4">
    <location>
        <begin position="337"/>
        <end position="368"/>
    </location>
</feature>
<dbReference type="AlphaFoldDB" id="A0A0C1UQ02"/>
<feature type="domain" description="4Fe-4S ferredoxin-type" evidence="4">
    <location>
        <begin position="260"/>
        <end position="292"/>
    </location>
</feature>
<dbReference type="InterPro" id="IPR017900">
    <property type="entry name" value="4Fe4S_Fe_S_CS"/>
</dbReference>
<keyword evidence="1" id="KW-0479">Metal-binding</keyword>
<reference evidence="6" key="2">
    <citation type="journal article" date="2019" name="BMC Genomics">
        <title>Complete genome sequence analysis of the thermoacidophilic verrucomicrobial methanotroph 'Candidatus Methylacidiphilum kamchatkense' strain Kam1 and comparison with its closest relatives.</title>
        <authorList>
            <person name="Kruse T."/>
            <person name="Ratnadevi C.M."/>
            <person name="Erikstad H.A."/>
            <person name="Birkeland N.K."/>
        </authorList>
    </citation>
    <scope>NUCLEOTIDE SEQUENCE</scope>
    <source>
        <strain evidence="6">Kam1</strain>
    </source>
</reference>
<keyword evidence="7" id="KW-1185">Reference proteome</keyword>
<dbReference type="SUPFAM" id="SSF46548">
    <property type="entry name" value="alpha-helical ferredoxin"/>
    <property type="match status" value="1"/>
</dbReference>
<evidence type="ECO:0000313" key="5">
    <source>
        <dbReference type="EMBL" id="KIE58484.1"/>
    </source>
</evidence>
<protein>
    <submittedName>
        <fullName evidence="6">4Fe-4S dicluster protein</fullName>
    </submittedName>
    <submittedName>
        <fullName evidence="5">Cytochrome C</fullName>
    </submittedName>
</protein>
<dbReference type="PANTHER" id="PTHR40447">
    <property type="entry name" value="ANAEROBIC SULFITE REDUCTASE SUBUNIT A"/>
    <property type="match status" value="1"/>
</dbReference>
<dbReference type="GO" id="GO:0051536">
    <property type="term" value="F:iron-sulfur cluster binding"/>
    <property type="evidence" value="ECO:0007669"/>
    <property type="project" value="UniProtKB-KW"/>
</dbReference>
<evidence type="ECO:0000256" key="2">
    <source>
        <dbReference type="ARBA" id="ARBA00023004"/>
    </source>
</evidence>
<dbReference type="InterPro" id="IPR017896">
    <property type="entry name" value="4Fe4S_Fe-S-bd"/>
</dbReference>
<dbReference type="OrthoDB" id="9796486at2"/>
<dbReference type="PROSITE" id="PS00198">
    <property type="entry name" value="4FE4S_FER_1"/>
    <property type="match status" value="1"/>
</dbReference>
<keyword evidence="2" id="KW-0408">Iron</keyword>
<dbReference type="PANTHER" id="PTHR40447:SF1">
    <property type="entry name" value="ANAEROBIC SULFITE REDUCTASE SUBUNIT A"/>
    <property type="match status" value="1"/>
</dbReference>
<dbReference type="InterPro" id="IPR009051">
    <property type="entry name" value="Helical_ferredxn"/>
</dbReference>
<evidence type="ECO:0000313" key="8">
    <source>
        <dbReference type="Proteomes" id="UP000315925"/>
    </source>
</evidence>
<dbReference type="EMBL" id="JQNX01000004">
    <property type="protein sequence ID" value="KIE58484.1"/>
    <property type="molecule type" value="Genomic_DNA"/>
</dbReference>
<reference evidence="8" key="3">
    <citation type="submission" date="2019-03" db="EMBL/GenBank/DDBJ databases">
        <title>Complete genome of Methylacidiphilum kamchatkense Kam1.</title>
        <authorList>
            <person name="Kruse T."/>
            <person name="Murarilal Ratnadevi C."/>
            <person name="Erikstad H.-A."/>
            <person name="Birkeland N.-K."/>
        </authorList>
    </citation>
    <scope>NUCLEOTIDE SEQUENCE [LARGE SCALE GENOMIC DNA]</scope>
    <source>
        <strain evidence="8">kam1</strain>
    </source>
</reference>
<reference evidence="5 7" key="1">
    <citation type="submission" date="2014-08" db="EMBL/GenBank/DDBJ databases">
        <title>Methylacidiphilum kamchatkense strain Kam1 draft genome sequence.</title>
        <authorList>
            <person name="Birkeland N.-K."/>
            <person name="Erikstad H.A."/>
        </authorList>
    </citation>
    <scope>NUCLEOTIDE SEQUENCE [LARGE SCALE GENOMIC DNA]</scope>
    <source>
        <strain evidence="5 7">Kam1</strain>
    </source>
</reference>
<organism evidence="6 8">
    <name type="scientific">Methylacidiphilum kamchatkense Kam1</name>
    <dbReference type="NCBI Taxonomy" id="1202785"/>
    <lineage>
        <taxon>Bacteria</taxon>
        <taxon>Pseudomonadati</taxon>
        <taxon>Verrucomicrobiota</taxon>
        <taxon>Methylacidiphilae</taxon>
        <taxon>Methylacidiphilales</taxon>
        <taxon>Methylacidiphilaceae</taxon>
        <taxon>Methylacidiphilum (ex Ratnadevi et al. 2023)</taxon>
    </lineage>
</organism>
<dbReference type="Proteomes" id="UP000315925">
    <property type="component" value="Chromosome"/>
</dbReference>
<sequence>MDRFGPKKFKITKREFQSILDALKRKGFKTIGPTVSKDAIVYEEIDSLNDLPIGIGDEQEAGSYRLKKRTEATLFGFASSPHSWKQFLFPSQEKIFSIHQPTEKTSPPLINPSVTQPPPLAFIGVRSCDLQAIAIQNRVFLEGPYPHAGYKSRARGLFILAVNCAYPSATCFCSSMGTGPRAKSGFDLLVTEVLNGQKEPFYLIEAGSSQGEEIIAQIEKTDATEEDLKKENGVIQNAEKQILRRIETQGIKELLYNNQQHPRWTEIAQRCLSCANCTFVCPTCFCSTLIDIPRKAQEIERWMVWDSCFTLNFTHTPAGSVRKSVLSRYRQWMTHKLASWIDQFGLSGCVGCGRCITWCPVGIDITEEAEIIRKTSPVKMPS</sequence>
<evidence type="ECO:0000313" key="7">
    <source>
        <dbReference type="Proteomes" id="UP000031594"/>
    </source>
</evidence>
<proteinExistence type="predicted"/>
<evidence type="ECO:0000256" key="1">
    <source>
        <dbReference type="ARBA" id="ARBA00022723"/>
    </source>
</evidence>
<dbReference type="Pfam" id="PF17179">
    <property type="entry name" value="Fer4_22"/>
    <property type="match status" value="1"/>
</dbReference>
<dbReference type="Gene3D" id="1.10.1060.10">
    <property type="entry name" value="Alpha-helical ferredoxin"/>
    <property type="match status" value="1"/>
</dbReference>